<accession>A0A6A6N8F3</accession>
<feature type="compositionally biased region" description="Basic and acidic residues" evidence="1">
    <location>
        <begin position="262"/>
        <end position="276"/>
    </location>
</feature>
<dbReference type="EMBL" id="JAAGAX010000003">
    <property type="protein sequence ID" value="KAF2320763.1"/>
    <property type="molecule type" value="Genomic_DNA"/>
</dbReference>
<feature type="compositionally biased region" description="Polar residues" evidence="1">
    <location>
        <begin position="72"/>
        <end position="82"/>
    </location>
</feature>
<feature type="region of interest" description="Disordered" evidence="1">
    <location>
        <begin position="129"/>
        <end position="336"/>
    </location>
</feature>
<comment type="caution">
    <text evidence="2">The sequence shown here is derived from an EMBL/GenBank/DDBJ whole genome shotgun (WGS) entry which is preliminary data.</text>
</comment>
<dbReference type="PANTHER" id="PTHR33700">
    <property type="entry name" value="MYB-LIKE PROTEIN X"/>
    <property type="match status" value="1"/>
</dbReference>
<dbReference type="PANTHER" id="PTHR33700:SF4">
    <property type="entry name" value="MYB-LIKE PROTEIN X"/>
    <property type="match status" value="1"/>
</dbReference>
<dbReference type="Proteomes" id="UP000467840">
    <property type="component" value="Chromosome 10"/>
</dbReference>
<feature type="compositionally biased region" description="Basic and acidic residues" evidence="1">
    <location>
        <begin position="46"/>
        <end position="56"/>
    </location>
</feature>
<protein>
    <submittedName>
        <fullName evidence="2">Uncharacterized protein</fullName>
    </submittedName>
</protein>
<feature type="region of interest" description="Disordered" evidence="1">
    <location>
        <begin position="1"/>
        <end position="109"/>
    </location>
</feature>
<feature type="compositionally biased region" description="Basic and acidic residues" evidence="1">
    <location>
        <begin position="234"/>
        <end position="250"/>
    </location>
</feature>
<reference evidence="2 3" key="1">
    <citation type="journal article" date="2020" name="Mol. Plant">
        <title>The Chromosome-Based Rubber Tree Genome Provides New Insights into Spurge Genome Evolution and Rubber Biosynthesis.</title>
        <authorList>
            <person name="Liu J."/>
            <person name="Shi C."/>
            <person name="Shi C.C."/>
            <person name="Li W."/>
            <person name="Zhang Q.J."/>
            <person name="Zhang Y."/>
            <person name="Li K."/>
            <person name="Lu H.F."/>
            <person name="Shi C."/>
            <person name="Zhu S.T."/>
            <person name="Xiao Z.Y."/>
            <person name="Nan H."/>
            <person name="Yue Y."/>
            <person name="Zhu X.G."/>
            <person name="Wu Y."/>
            <person name="Hong X.N."/>
            <person name="Fan G.Y."/>
            <person name="Tong Y."/>
            <person name="Zhang D."/>
            <person name="Mao C.L."/>
            <person name="Liu Y.L."/>
            <person name="Hao S.J."/>
            <person name="Liu W.Q."/>
            <person name="Lv M.Q."/>
            <person name="Zhang H.B."/>
            <person name="Liu Y."/>
            <person name="Hu-Tang G.R."/>
            <person name="Wang J.P."/>
            <person name="Wang J.H."/>
            <person name="Sun Y.H."/>
            <person name="Ni S.B."/>
            <person name="Chen W.B."/>
            <person name="Zhang X.C."/>
            <person name="Jiao Y.N."/>
            <person name="Eichler E.E."/>
            <person name="Li G.H."/>
            <person name="Liu X."/>
            <person name="Gao L.Z."/>
        </authorList>
    </citation>
    <scope>NUCLEOTIDE SEQUENCE [LARGE SCALE GENOMIC DNA]</scope>
    <source>
        <strain evidence="3">cv. GT1</strain>
        <tissue evidence="2">Leaf</tissue>
    </source>
</reference>
<feature type="compositionally biased region" description="Polar residues" evidence="1">
    <location>
        <begin position="129"/>
        <end position="181"/>
    </location>
</feature>
<feature type="compositionally biased region" description="Polar residues" evidence="1">
    <location>
        <begin position="251"/>
        <end position="261"/>
    </location>
</feature>
<evidence type="ECO:0000313" key="2">
    <source>
        <dbReference type="EMBL" id="KAF2320763.1"/>
    </source>
</evidence>
<keyword evidence="3" id="KW-1185">Reference proteome</keyword>
<name>A0A6A6N8F3_HEVBR</name>
<feature type="compositionally biased region" description="Basic and acidic residues" evidence="1">
    <location>
        <begin position="14"/>
        <end position="31"/>
    </location>
</feature>
<evidence type="ECO:0000313" key="3">
    <source>
        <dbReference type="Proteomes" id="UP000467840"/>
    </source>
</evidence>
<sequence>MGHETSTEDEDHDGGEQSDHEAREEHYKADDASSAVTHDTQNISTETEKISSEKSNENSVTNDLELEKKSNNIDTNVVNGDKTNSKSELGGVTADNDPPLNVTAGEKKDDDIINAEDLSTKHATFVSVSNDQAELSNTSIDVNVEAGNNTARGSTKTSGSSQNNGTLVTSDSNQVNSTMDSGNRETDSNSSIPDKTENGDMGAADSNSSTKSEPAGSDKVVKPEVTTEAQVKSDGSDKIIKPEPEVKTEAEVNSGSSSTTKETADAAKDENSDVKNESGGAGGDSSATDGTEAVVQDHIDSSDSSVGQEEKQARINLDTLPENSGVGVNSRDAAAE</sequence>
<dbReference type="AlphaFoldDB" id="A0A6A6N8F3"/>
<gene>
    <name evidence="2" type="ORF">GH714_030561</name>
</gene>
<evidence type="ECO:0000256" key="1">
    <source>
        <dbReference type="SAM" id="MobiDB-lite"/>
    </source>
</evidence>
<proteinExistence type="predicted"/>
<organism evidence="2 3">
    <name type="scientific">Hevea brasiliensis</name>
    <name type="common">Para rubber tree</name>
    <name type="synonym">Siphonia brasiliensis</name>
    <dbReference type="NCBI Taxonomy" id="3981"/>
    <lineage>
        <taxon>Eukaryota</taxon>
        <taxon>Viridiplantae</taxon>
        <taxon>Streptophyta</taxon>
        <taxon>Embryophyta</taxon>
        <taxon>Tracheophyta</taxon>
        <taxon>Spermatophyta</taxon>
        <taxon>Magnoliopsida</taxon>
        <taxon>eudicotyledons</taxon>
        <taxon>Gunneridae</taxon>
        <taxon>Pentapetalae</taxon>
        <taxon>rosids</taxon>
        <taxon>fabids</taxon>
        <taxon>Malpighiales</taxon>
        <taxon>Euphorbiaceae</taxon>
        <taxon>Crotonoideae</taxon>
        <taxon>Micrandreae</taxon>
        <taxon>Hevea</taxon>
    </lineage>
</organism>